<dbReference type="Gene3D" id="3.10.20.30">
    <property type="match status" value="1"/>
</dbReference>
<dbReference type="RefSeq" id="WP_089385248.1">
    <property type="nucleotide sequence ID" value="NZ_FZNQ01000012.1"/>
</dbReference>
<dbReference type="AlphaFoldDB" id="A0A238X1G9"/>
<evidence type="ECO:0000313" key="1">
    <source>
        <dbReference type="EMBL" id="SNR52806.1"/>
    </source>
</evidence>
<protein>
    <submittedName>
        <fullName evidence="1">Molybdopterin synthase sulfur carrier subunit</fullName>
    </submittedName>
</protein>
<evidence type="ECO:0000313" key="2">
    <source>
        <dbReference type="Proteomes" id="UP000198397"/>
    </source>
</evidence>
<dbReference type="Pfam" id="PF02597">
    <property type="entry name" value="ThiS"/>
    <property type="match status" value="1"/>
</dbReference>
<dbReference type="OrthoDB" id="134663at2157"/>
<dbReference type="Proteomes" id="UP000198397">
    <property type="component" value="Unassembled WGS sequence"/>
</dbReference>
<organism evidence="1 2">
    <name type="scientific">Halorubrum vacuolatum</name>
    <name type="common">Natronobacterium vacuolatum</name>
    <dbReference type="NCBI Taxonomy" id="63740"/>
    <lineage>
        <taxon>Archaea</taxon>
        <taxon>Methanobacteriati</taxon>
        <taxon>Methanobacteriota</taxon>
        <taxon>Stenosarchaea group</taxon>
        <taxon>Halobacteria</taxon>
        <taxon>Halobacteriales</taxon>
        <taxon>Haloferacaceae</taxon>
        <taxon>Halorubrum</taxon>
    </lineage>
</organism>
<name>A0A238X1G9_HALVU</name>
<accession>A0A238X1G9</accession>
<proteinExistence type="predicted"/>
<dbReference type="PANTHER" id="PTHR38031">
    <property type="entry name" value="SULFUR CARRIER PROTEIN SLR0821-RELATED"/>
    <property type="match status" value="1"/>
</dbReference>
<dbReference type="InterPro" id="IPR054834">
    <property type="entry name" value="SAMP1_3"/>
</dbReference>
<gene>
    <name evidence="1" type="ORF">SAMN06264855_11271</name>
</gene>
<reference evidence="1 2" key="1">
    <citation type="submission" date="2017-06" db="EMBL/GenBank/DDBJ databases">
        <authorList>
            <person name="Kim H.J."/>
            <person name="Triplett B.A."/>
        </authorList>
    </citation>
    <scope>NUCLEOTIDE SEQUENCE [LARGE SCALE GENOMIC DNA]</scope>
    <source>
        <strain evidence="1 2">DSM 8800</strain>
    </source>
</reference>
<dbReference type="PANTHER" id="PTHR38031:SF1">
    <property type="entry name" value="SULFUR CARRIER PROTEIN CYSO"/>
    <property type="match status" value="1"/>
</dbReference>
<dbReference type="InterPro" id="IPR052045">
    <property type="entry name" value="Sulfur_Carrier/Prot_Modifier"/>
</dbReference>
<dbReference type="NCBIfam" id="NF041918">
    <property type="entry name" value="SAMP1"/>
    <property type="match status" value="1"/>
</dbReference>
<sequence length="94" mass="10208">MEVECRFFGPFRDAVDHDRMILSVEDGATFGDLLSRLEARYPALDGRLLDPEGDGLAGSTVVTRNKTDIRHLDGLETALSDGDIVRAVPSVYGG</sequence>
<dbReference type="InterPro" id="IPR003749">
    <property type="entry name" value="ThiS/MoaD-like"/>
</dbReference>
<keyword evidence="2" id="KW-1185">Reference proteome</keyword>
<dbReference type="InterPro" id="IPR016155">
    <property type="entry name" value="Mopterin_synth/thiamin_S_b"/>
</dbReference>
<dbReference type="EMBL" id="FZNQ01000012">
    <property type="protein sequence ID" value="SNR52806.1"/>
    <property type="molecule type" value="Genomic_DNA"/>
</dbReference>
<dbReference type="SUPFAM" id="SSF54285">
    <property type="entry name" value="MoaD/ThiS"/>
    <property type="match status" value="1"/>
</dbReference>
<dbReference type="InterPro" id="IPR012675">
    <property type="entry name" value="Beta-grasp_dom_sf"/>
</dbReference>